<dbReference type="InterPro" id="IPR006311">
    <property type="entry name" value="TAT_signal"/>
</dbReference>
<dbReference type="AlphaFoldDB" id="A0A1I0W371"/>
<keyword evidence="3 7" id="KW-0732">Signal</keyword>
<dbReference type="GO" id="GO:0005886">
    <property type="term" value="C:plasma membrane"/>
    <property type="evidence" value="ECO:0007669"/>
    <property type="project" value="TreeGrafter"/>
</dbReference>
<dbReference type="EMBL" id="FOKG01000001">
    <property type="protein sequence ID" value="SFA82690.1"/>
    <property type="molecule type" value="Genomic_DNA"/>
</dbReference>
<dbReference type="Pfam" id="PF04234">
    <property type="entry name" value="CopC"/>
    <property type="match status" value="1"/>
</dbReference>
<accession>A0A1I0W371</accession>
<dbReference type="SUPFAM" id="SSF81296">
    <property type="entry name" value="E set domains"/>
    <property type="match status" value="1"/>
</dbReference>
<dbReference type="PANTHER" id="PTHR34820:SF4">
    <property type="entry name" value="INNER MEMBRANE PROTEIN YEBZ"/>
    <property type="match status" value="1"/>
</dbReference>
<evidence type="ECO:0000313" key="9">
    <source>
        <dbReference type="EMBL" id="SFA82690.1"/>
    </source>
</evidence>
<dbReference type="GO" id="GO:0042597">
    <property type="term" value="C:periplasmic space"/>
    <property type="evidence" value="ECO:0007669"/>
    <property type="project" value="InterPro"/>
</dbReference>
<name>A0A1I0W371_9PSEU</name>
<evidence type="ECO:0000256" key="7">
    <source>
        <dbReference type="SAM" id="SignalP"/>
    </source>
</evidence>
<keyword evidence="4" id="KW-0186">Copper</keyword>
<evidence type="ECO:0000313" key="10">
    <source>
        <dbReference type="Proteomes" id="UP000243799"/>
    </source>
</evidence>
<evidence type="ECO:0000256" key="6">
    <source>
        <dbReference type="SAM" id="Phobius"/>
    </source>
</evidence>
<dbReference type="GO" id="GO:0046688">
    <property type="term" value="P:response to copper ion"/>
    <property type="evidence" value="ECO:0007669"/>
    <property type="project" value="InterPro"/>
</dbReference>
<feature type="compositionally biased region" description="Low complexity" evidence="5">
    <location>
        <begin position="133"/>
        <end position="153"/>
    </location>
</feature>
<feature type="domain" description="CopC" evidence="8">
    <location>
        <begin position="36"/>
        <end position="130"/>
    </location>
</feature>
<gene>
    <name evidence="9" type="ORF">SAMN05216266_101677</name>
</gene>
<feature type="signal peptide" evidence="7">
    <location>
        <begin position="1"/>
        <end position="35"/>
    </location>
</feature>
<dbReference type="GO" id="GO:0030313">
    <property type="term" value="C:cell envelope"/>
    <property type="evidence" value="ECO:0007669"/>
    <property type="project" value="UniProtKB-SubCell"/>
</dbReference>
<keyword evidence="6" id="KW-0812">Transmembrane</keyword>
<dbReference type="STRING" id="490629.SAMN05216266_101677"/>
<keyword evidence="6" id="KW-0472">Membrane</keyword>
<evidence type="ECO:0000256" key="2">
    <source>
        <dbReference type="ARBA" id="ARBA00022723"/>
    </source>
</evidence>
<evidence type="ECO:0000256" key="5">
    <source>
        <dbReference type="SAM" id="MobiDB-lite"/>
    </source>
</evidence>
<evidence type="ECO:0000256" key="3">
    <source>
        <dbReference type="ARBA" id="ARBA00022729"/>
    </source>
</evidence>
<dbReference type="InterPro" id="IPR007348">
    <property type="entry name" value="CopC_dom"/>
</dbReference>
<protein>
    <recommendedName>
        <fullName evidence="8">CopC domain-containing protein</fullName>
    </recommendedName>
</protein>
<organism evidence="9 10">
    <name type="scientific">Amycolatopsis marina</name>
    <dbReference type="NCBI Taxonomy" id="490629"/>
    <lineage>
        <taxon>Bacteria</taxon>
        <taxon>Bacillati</taxon>
        <taxon>Actinomycetota</taxon>
        <taxon>Actinomycetes</taxon>
        <taxon>Pseudonocardiales</taxon>
        <taxon>Pseudonocardiaceae</taxon>
        <taxon>Amycolatopsis</taxon>
    </lineage>
</organism>
<evidence type="ECO:0000259" key="8">
    <source>
        <dbReference type="Pfam" id="PF04234"/>
    </source>
</evidence>
<keyword evidence="6" id="KW-1133">Transmembrane helix</keyword>
<dbReference type="InterPro" id="IPR032694">
    <property type="entry name" value="CopC/D"/>
</dbReference>
<evidence type="ECO:0000256" key="1">
    <source>
        <dbReference type="ARBA" id="ARBA00004196"/>
    </source>
</evidence>
<keyword evidence="2" id="KW-0479">Metal-binding</keyword>
<reference evidence="10" key="1">
    <citation type="submission" date="2016-10" db="EMBL/GenBank/DDBJ databases">
        <authorList>
            <person name="Varghese N."/>
            <person name="Submissions S."/>
        </authorList>
    </citation>
    <scope>NUCLEOTIDE SEQUENCE [LARGE SCALE GENOMIC DNA]</scope>
    <source>
        <strain evidence="10">CGMCC 4.3568</strain>
    </source>
</reference>
<keyword evidence="10" id="KW-1185">Reference proteome</keyword>
<dbReference type="PANTHER" id="PTHR34820">
    <property type="entry name" value="INNER MEMBRANE PROTEIN YEBZ"/>
    <property type="match status" value="1"/>
</dbReference>
<feature type="region of interest" description="Disordered" evidence="5">
    <location>
        <begin position="133"/>
        <end position="165"/>
    </location>
</feature>
<feature type="chain" id="PRO_5017393443" description="CopC domain-containing protein" evidence="7">
    <location>
        <begin position="36"/>
        <end position="198"/>
    </location>
</feature>
<comment type="subcellular location">
    <subcellularLocation>
        <location evidence="1">Cell envelope</location>
    </subcellularLocation>
</comment>
<dbReference type="GO" id="GO:0006825">
    <property type="term" value="P:copper ion transport"/>
    <property type="evidence" value="ECO:0007669"/>
    <property type="project" value="InterPro"/>
</dbReference>
<evidence type="ECO:0000256" key="4">
    <source>
        <dbReference type="ARBA" id="ARBA00023008"/>
    </source>
</evidence>
<dbReference type="Gene3D" id="2.60.40.1220">
    <property type="match status" value="1"/>
</dbReference>
<proteinExistence type="predicted"/>
<feature type="transmembrane region" description="Helical" evidence="6">
    <location>
        <begin position="172"/>
        <end position="191"/>
    </location>
</feature>
<dbReference type="GO" id="GO:0005507">
    <property type="term" value="F:copper ion binding"/>
    <property type="evidence" value="ECO:0007669"/>
    <property type="project" value="InterPro"/>
</dbReference>
<sequence>MSRTLSRGGRRGFATLVAVAITMFALLAGAGPASAHNVLISSDPEDGAQLDAGPDQVTLTFDQYVQDADVNQVAVTGPDGGQWTEGPVEVQENVVTAPLRPLGPAGEYTLGFRILSADGHSVQEKIRFTLTTAGTGTPAAGASASAAGADPGAENADPGSAEGDTDSGGVPIWVWIAAAVVLLGVGLTLALRMGRNAE</sequence>
<dbReference type="InterPro" id="IPR014755">
    <property type="entry name" value="Cu-Rt/internalin_Ig-like"/>
</dbReference>
<dbReference type="PROSITE" id="PS51318">
    <property type="entry name" value="TAT"/>
    <property type="match status" value="1"/>
</dbReference>
<dbReference type="InterPro" id="IPR014756">
    <property type="entry name" value="Ig_E-set"/>
</dbReference>
<dbReference type="Proteomes" id="UP000243799">
    <property type="component" value="Unassembled WGS sequence"/>
</dbReference>